<reference evidence="1 2" key="1">
    <citation type="submission" date="2018-06" db="EMBL/GenBank/DDBJ databases">
        <title>Comparative genomics reveals the genomic features of Rhizophagus irregularis, R. cerebriforme, R. diaphanum and Gigaspora rosea, and their symbiotic lifestyle signature.</title>
        <authorList>
            <person name="Morin E."/>
            <person name="San Clemente H."/>
            <person name="Chen E.C.H."/>
            <person name="De La Providencia I."/>
            <person name="Hainaut M."/>
            <person name="Kuo A."/>
            <person name="Kohler A."/>
            <person name="Murat C."/>
            <person name="Tang N."/>
            <person name="Roy S."/>
            <person name="Loubradou J."/>
            <person name="Henrissat B."/>
            <person name="Grigoriev I.V."/>
            <person name="Corradi N."/>
            <person name="Roux C."/>
            <person name="Martin F.M."/>
        </authorList>
    </citation>
    <scope>NUCLEOTIDE SEQUENCE [LARGE SCALE GENOMIC DNA]</scope>
    <source>
        <strain evidence="1 2">DAOM 227022</strain>
    </source>
</reference>
<proteinExistence type="predicted"/>
<gene>
    <name evidence="1" type="ORF">C1645_229556</name>
</gene>
<dbReference type="OrthoDB" id="2419510at2759"/>
<organism evidence="1 2">
    <name type="scientific">Glomus cerebriforme</name>
    <dbReference type="NCBI Taxonomy" id="658196"/>
    <lineage>
        <taxon>Eukaryota</taxon>
        <taxon>Fungi</taxon>
        <taxon>Fungi incertae sedis</taxon>
        <taxon>Mucoromycota</taxon>
        <taxon>Glomeromycotina</taxon>
        <taxon>Glomeromycetes</taxon>
        <taxon>Glomerales</taxon>
        <taxon>Glomeraceae</taxon>
        <taxon>Glomus</taxon>
    </lineage>
</organism>
<accession>A0A397TMY3</accession>
<comment type="caution">
    <text evidence="1">The sequence shown here is derived from an EMBL/GenBank/DDBJ whole genome shotgun (WGS) entry which is preliminary data.</text>
</comment>
<keyword evidence="2" id="KW-1185">Reference proteome</keyword>
<dbReference type="Proteomes" id="UP000265703">
    <property type="component" value="Unassembled WGS sequence"/>
</dbReference>
<protein>
    <submittedName>
        <fullName evidence="1">Uncharacterized protein</fullName>
    </submittedName>
</protein>
<name>A0A397TMY3_9GLOM</name>
<sequence>MDSLEFDLHGLILDQLADILSIDSDTTKEEIFRLTKRCPELLNDEDIGEEKEKHSVILMTKTLNQNISALASFAADTTCETFVNENLPILLNYLRYLPIFSFEQDLTWRDFSLPDQLSEKLISGLLKIAAKFNQKRDKIFKDICAFLGKLANQLRCGNVEYICTVILPLLNGFFRAFQSSHLPWHCNDFESVAHQTQPLVNNDCLQEVGQIIEIASQSLEPQHYYAKKFLSRYQSRGSPLSNNGIILGITTMMRNMLARAIIASNHNDDSVTLMTFEEIWDVLVKSKANIPISVTDYVRKALRKTYVMSLQYFSELTKLLDSLVAQGNDLPPSLYVSEIMATSLDLAAIASIYLHEVDDELISKLTASLFNVPQTPDVKVQKSALDATTLLALNFPEAINMIQTIRKFLITPSTIFELAVMVEKNISILDYAIIRLAYCLKVLLL</sequence>
<evidence type="ECO:0000313" key="1">
    <source>
        <dbReference type="EMBL" id="RIA97807.1"/>
    </source>
</evidence>
<dbReference type="AlphaFoldDB" id="A0A397TMY3"/>
<dbReference type="STRING" id="658196.A0A397TMY3"/>
<evidence type="ECO:0000313" key="2">
    <source>
        <dbReference type="Proteomes" id="UP000265703"/>
    </source>
</evidence>
<dbReference type="EMBL" id="QKYT01000025">
    <property type="protein sequence ID" value="RIA97807.1"/>
    <property type="molecule type" value="Genomic_DNA"/>
</dbReference>